<name>G0S2X2_CHATD</name>
<evidence type="ECO:0000313" key="2">
    <source>
        <dbReference type="Proteomes" id="UP000008066"/>
    </source>
</evidence>
<dbReference type="EMBL" id="GL988040">
    <property type="protein sequence ID" value="EGS22355.1"/>
    <property type="molecule type" value="Genomic_DNA"/>
</dbReference>
<dbReference type="Gene3D" id="3.40.50.720">
    <property type="entry name" value="NAD(P)-binding Rossmann-like Domain"/>
    <property type="match status" value="1"/>
</dbReference>
<dbReference type="PANTHER" id="PTHR40129">
    <property type="entry name" value="KETOPANTOATE REDUCTASE N-TERMINAL DOMAIN-CONTAINING PROTEIN"/>
    <property type="match status" value="1"/>
</dbReference>
<dbReference type="HOGENOM" id="CLU_044092_0_0_1"/>
<dbReference type="InterPro" id="IPR036291">
    <property type="entry name" value="NAD(P)-bd_dom_sf"/>
</dbReference>
<dbReference type="Proteomes" id="UP000008066">
    <property type="component" value="Unassembled WGS sequence"/>
</dbReference>
<gene>
    <name evidence="1" type="ORF">CTHT_0018810</name>
</gene>
<sequence>MTELLPSVHLLILGAGWTATFLIPLLQQRGIAFAATTTTGRTVAGVPTIPFKFDPNAPDEEITSAIGALPRARYILITFPMKGEGQSRTLVEHYLQTHPPQRGLPKARFVQLGSTGIWGQGGSTVSRSGEGKKGWGWITRHSAFDRANPRAVAEDELLLLGGCVLNLAGLWGGERHPKRWVVRVAGSKEAVRGKTSLHLIHGVDVARAILAVVDVDDEKWEKHGRGQRWLVSDGVVYDWWELLVEWAEEGQEEGKVSEQARWVWELMGEMGVLGLPREKEVLGRCLSSEEFWRTWGLVPLKARVK</sequence>
<dbReference type="STRING" id="759272.G0S2X2"/>
<dbReference type="OMA" id="SIHMIHG"/>
<dbReference type="SUPFAM" id="SSF51735">
    <property type="entry name" value="NAD(P)-binding Rossmann-fold domains"/>
    <property type="match status" value="1"/>
</dbReference>
<protein>
    <recommendedName>
        <fullName evidence="3">NAD(P)-binding domain-containing protein</fullName>
    </recommendedName>
</protein>
<reference evidence="1 2" key="1">
    <citation type="journal article" date="2011" name="Cell">
        <title>Insight into structure and assembly of the nuclear pore complex by utilizing the genome of a eukaryotic thermophile.</title>
        <authorList>
            <person name="Amlacher S."/>
            <person name="Sarges P."/>
            <person name="Flemming D."/>
            <person name="van Noort V."/>
            <person name="Kunze R."/>
            <person name="Devos D.P."/>
            <person name="Arumugam M."/>
            <person name="Bork P."/>
            <person name="Hurt E."/>
        </authorList>
    </citation>
    <scope>NUCLEOTIDE SEQUENCE [LARGE SCALE GENOMIC DNA]</scope>
    <source>
        <strain evidence="2">DSM 1495 / CBS 144.50 / IMI 039719</strain>
    </source>
</reference>
<dbReference type="GeneID" id="18255919"/>
<evidence type="ECO:0008006" key="3">
    <source>
        <dbReference type="Google" id="ProtNLM"/>
    </source>
</evidence>
<evidence type="ECO:0000313" key="1">
    <source>
        <dbReference type="EMBL" id="EGS22355.1"/>
    </source>
</evidence>
<keyword evidence="2" id="KW-1185">Reference proteome</keyword>
<dbReference type="eggNOG" id="ENOG502RXTJ">
    <property type="taxonomic scope" value="Eukaryota"/>
</dbReference>
<dbReference type="RefSeq" id="XP_006692374.1">
    <property type="nucleotide sequence ID" value="XM_006692311.1"/>
</dbReference>
<accession>G0S2X2</accession>
<dbReference type="OrthoDB" id="674948at2759"/>
<organism evidence="2">
    <name type="scientific">Chaetomium thermophilum (strain DSM 1495 / CBS 144.50 / IMI 039719)</name>
    <name type="common">Thermochaetoides thermophila</name>
    <dbReference type="NCBI Taxonomy" id="759272"/>
    <lineage>
        <taxon>Eukaryota</taxon>
        <taxon>Fungi</taxon>
        <taxon>Dikarya</taxon>
        <taxon>Ascomycota</taxon>
        <taxon>Pezizomycotina</taxon>
        <taxon>Sordariomycetes</taxon>
        <taxon>Sordariomycetidae</taxon>
        <taxon>Sordariales</taxon>
        <taxon>Chaetomiaceae</taxon>
        <taxon>Thermochaetoides</taxon>
    </lineage>
</organism>
<dbReference type="PANTHER" id="PTHR40129:SF2">
    <property type="entry name" value="KETOPANTOATE REDUCTASE N-TERMINAL DOMAIN-CONTAINING PROTEIN"/>
    <property type="match status" value="1"/>
</dbReference>
<dbReference type="KEGG" id="cthr:CTHT_0018810"/>
<dbReference type="AlphaFoldDB" id="G0S2X2"/>
<proteinExistence type="predicted"/>